<dbReference type="Pfam" id="PF10609">
    <property type="entry name" value="ParA"/>
    <property type="match status" value="1"/>
</dbReference>
<evidence type="ECO:0000256" key="1">
    <source>
        <dbReference type="ARBA" id="ARBA00022741"/>
    </source>
</evidence>
<dbReference type="RefSeq" id="WP_323722495.1">
    <property type="nucleotide sequence ID" value="NZ_CP110343.1"/>
</dbReference>
<proteinExistence type="predicted"/>
<keyword evidence="4" id="KW-1185">Reference proteome</keyword>
<dbReference type="SUPFAM" id="SSF52540">
    <property type="entry name" value="P-loop containing nucleoside triphosphate hydrolases"/>
    <property type="match status" value="1"/>
</dbReference>
<dbReference type="InterPro" id="IPR027417">
    <property type="entry name" value="P-loop_NTPase"/>
</dbReference>
<sequence>MKYDFSVLSEYIHNVAISELLRAGSSVSITHQSYENGRSIIIMLIYLSPDISITDREKDSLKLRCIDILRSYDQCNEDIKLLLRLAEAKCVIIQQFEKNIELPHKLPNAIHKKEKKRIENVKNIIVVTSGKGGVGKSSVAVGIALSLRAKGFNVGIADLDIYGSSIPNFLEVKGHMMMRDGVFIPPIAEGMPIMSADFFISKDDNKVFSWRGPMIAKMMDTILSLSRWKKENMFIDCSLDYLIIDTPPGTGDIHLSLLEKYDLHAHNVHVVLVSNESTISLLNTIKSYELYKKFGLDSFSIICNMRFEKEDIIQQYIKNFSDIIHLGNISFYGNLISNTFMFYKSALIAQNDKEDYIHFRSEYEVIIQNILNLQCSS</sequence>
<organism evidence="3 4">
    <name type="scientific">Candidatus Fokinia crypta</name>
    <dbReference type="NCBI Taxonomy" id="1920990"/>
    <lineage>
        <taxon>Bacteria</taxon>
        <taxon>Pseudomonadati</taxon>
        <taxon>Pseudomonadota</taxon>
        <taxon>Alphaproteobacteria</taxon>
        <taxon>Rickettsiales</taxon>
        <taxon>Candidatus Midichloriaceae</taxon>
        <taxon>Candidatus Fokinia</taxon>
    </lineage>
</organism>
<dbReference type="PANTHER" id="PTHR42961">
    <property type="entry name" value="IRON-SULFUR PROTEIN NUBPL"/>
    <property type="match status" value="1"/>
</dbReference>
<evidence type="ECO:0000256" key="2">
    <source>
        <dbReference type="ARBA" id="ARBA00022840"/>
    </source>
</evidence>
<dbReference type="InterPro" id="IPR044304">
    <property type="entry name" value="NUBPL-like"/>
</dbReference>
<dbReference type="Proteomes" id="UP001325140">
    <property type="component" value="Chromosome"/>
</dbReference>
<gene>
    <name evidence="3" type="ORF">Fokcrypt_00371</name>
</gene>
<protein>
    <submittedName>
        <fullName evidence="3">Sodium:proton antiporter</fullName>
    </submittedName>
</protein>
<keyword evidence="2" id="KW-0067">ATP-binding</keyword>
<dbReference type="EMBL" id="CP110343">
    <property type="protein sequence ID" value="WPX97848.1"/>
    <property type="molecule type" value="Genomic_DNA"/>
</dbReference>
<dbReference type="PANTHER" id="PTHR42961:SF2">
    <property type="entry name" value="IRON-SULFUR PROTEIN NUBPL"/>
    <property type="match status" value="1"/>
</dbReference>
<reference evidence="3" key="1">
    <citation type="submission" date="2022-10" db="EMBL/GenBank/DDBJ databases">
        <title>Host association and intracellularity evolved multiple times independently in the Rickettsiales.</title>
        <authorList>
            <person name="Castelli M."/>
            <person name="Nardi T."/>
            <person name="Gammuto L."/>
            <person name="Bellinzona G."/>
            <person name="Sabaneyeva E."/>
            <person name="Potekhin A."/>
            <person name="Serra V."/>
            <person name="Petroni G."/>
            <person name="Sassera D."/>
        </authorList>
    </citation>
    <scope>NUCLEOTIDE SEQUENCE [LARGE SCALE GENOMIC DNA]</scope>
    <source>
        <strain evidence="3">US_Bl 11III1</strain>
    </source>
</reference>
<evidence type="ECO:0000313" key="3">
    <source>
        <dbReference type="EMBL" id="WPX97848.1"/>
    </source>
</evidence>
<accession>A0ABZ0URR9</accession>
<dbReference type="Gene3D" id="3.40.50.300">
    <property type="entry name" value="P-loop containing nucleotide triphosphate hydrolases"/>
    <property type="match status" value="1"/>
</dbReference>
<evidence type="ECO:0000313" key="4">
    <source>
        <dbReference type="Proteomes" id="UP001325140"/>
    </source>
</evidence>
<dbReference type="InterPro" id="IPR033756">
    <property type="entry name" value="YlxH/NBP35"/>
</dbReference>
<name>A0ABZ0URR9_9RICK</name>
<keyword evidence="1" id="KW-0547">Nucleotide-binding</keyword>